<evidence type="ECO:0000259" key="3">
    <source>
        <dbReference type="PROSITE" id="PS51745"/>
    </source>
</evidence>
<comment type="caution">
    <text evidence="4">The sequence shown here is derived from an EMBL/GenBank/DDBJ whole genome shotgun (WGS) entry which is preliminary data.</text>
</comment>
<dbReference type="CDD" id="cd05992">
    <property type="entry name" value="PB1"/>
    <property type="match status" value="1"/>
</dbReference>
<evidence type="ECO:0000313" key="4">
    <source>
        <dbReference type="EMBL" id="TID21899.1"/>
    </source>
</evidence>
<name>A0A4V4NFG6_9ASCO</name>
<dbReference type="GO" id="GO:0031106">
    <property type="term" value="P:septin ring organization"/>
    <property type="evidence" value="ECO:0007669"/>
    <property type="project" value="TreeGrafter"/>
</dbReference>
<organism evidence="4 5">
    <name type="scientific">Pichia inconspicua</name>
    <dbReference type="NCBI Taxonomy" id="52247"/>
    <lineage>
        <taxon>Eukaryota</taxon>
        <taxon>Fungi</taxon>
        <taxon>Dikarya</taxon>
        <taxon>Ascomycota</taxon>
        <taxon>Saccharomycotina</taxon>
        <taxon>Pichiomycetes</taxon>
        <taxon>Pichiales</taxon>
        <taxon>Pichiaceae</taxon>
        <taxon>Pichia</taxon>
    </lineage>
</organism>
<dbReference type="GO" id="GO:0005737">
    <property type="term" value="C:cytoplasm"/>
    <property type="evidence" value="ECO:0007669"/>
    <property type="project" value="TreeGrafter"/>
</dbReference>
<dbReference type="GO" id="GO:0030010">
    <property type="term" value="P:establishment of cell polarity"/>
    <property type="evidence" value="ECO:0007669"/>
    <property type="project" value="TreeGrafter"/>
</dbReference>
<dbReference type="PANTHER" id="PTHR47339">
    <property type="entry name" value="CELL DIVISION CONTROL PROTEIN 24"/>
    <property type="match status" value="1"/>
</dbReference>
<dbReference type="Pfam" id="PF06395">
    <property type="entry name" value="CDC24"/>
    <property type="match status" value="1"/>
</dbReference>
<keyword evidence="5" id="KW-1185">Reference proteome</keyword>
<dbReference type="SUPFAM" id="SSF48065">
    <property type="entry name" value="DBL homology domain (DH-domain)"/>
    <property type="match status" value="1"/>
</dbReference>
<dbReference type="Pfam" id="PF15411">
    <property type="entry name" value="PH_10"/>
    <property type="match status" value="1"/>
</dbReference>
<feature type="region of interest" description="Disordered" evidence="1">
    <location>
        <begin position="1"/>
        <end position="25"/>
    </location>
</feature>
<evidence type="ECO:0000256" key="1">
    <source>
        <dbReference type="SAM" id="MobiDB-lite"/>
    </source>
</evidence>
<dbReference type="OrthoDB" id="1594986at2759"/>
<dbReference type="Pfam" id="PF00621">
    <property type="entry name" value="RhoGEF"/>
    <property type="match status" value="1"/>
</dbReference>
<dbReference type="InterPro" id="IPR053026">
    <property type="entry name" value="CDC42_GEF"/>
</dbReference>
<evidence type="ECO:0000313" key="5">
    <source>
        <dbReference type="Proteomes" id="UP000307173"/>
    </source>
</evidence>
<dbReference type="PROSITE" id="PS50010">
    <property type="entry name" value="DH_2"/>
    <property type="match status" value="1"/>
</dbReference>
<reference evidence="4 5" key="1">
    <citation type="journal article" date="2019" name="Front. Genet.">
        <title>Whole-Genome Sequencing of the Opportunistic Yeast Pathogen Candida inconspicua Uncovers Its Hybrid Origin.</title>
        <authorList>
            <person name="Mixao V."/>
            <person name="Hansen A.P."/>
            <person name="Saus E."/>
            <person name="Boekhout T."/>
            <person name="Lass-Florl C."/>
            <person name="Gabaldon T."/>
        </authorList>
    </citation>
    <scope>NUCLEOTIDE SEQUENCE [LARGE SCALE GENOMIC DNA]</scope>
    <source>
        <strain evidence="4 5">CBS 180</strain>
    </source>
</reference>
<dbReference type="Gene3D" id="2.30.29.30">
    <property type="entry name" value="Pleckstrin-homology domain (PH domain)/Phosphotyrosine-binding domain (PTB)"/>
    <property type="match status" value="1"/>
</dbReference>
<dbReference type="InterPro" id="IPR010481">
    <property type="entry name" value="Cdc24/Scd1_N"/>
</dbReference>
<dbReference type="GO" id="GO:0005085">
    <property type="term" value="F:guanyl-nucleotide exchange factor activity"/>
    <property type="evidence" value="ECO:0007669"/>
    <property type="project" value="InterPro"/>
</dbReference>
<dbReference type="InterPro" id="IPR053793">
    <property type="entry name" value="PB1-like"/>
</dbReference>
<dbReference type="PANTHER" id="PTHR47339:SF1">
    <property type="entry name" value="CELL DIVISION CONTROL PROTEIN 24"/>
    <property type="match status" value="1"/>
</dbReference>
<dbReference type="InterPro" id="IPR000219">
    <property type="entry name" value="DH_dom"/>
</dbReference>
<dbReference type="Pfam" id="PF00564">
    <property type="entry name" value="PB1"/>
    <property type="match status" value="1"/>
</dbReference>
<proteinExistence type="predicted"/>
<dbReference type="EMBL" id="SELW01000551">
    <property type="protein sequence ID" value="TID21899.1"/>
    <property type="molecule type" value="Genomic_DNA"/>
</dbReference>
<sequence>MPTSSLKSFPGAGTPPSVKRVPSTPMSMSNASILTNKQANSEESLYYICLRLMASLAKVPGMEPFIELAYEQADEAAEQQALAISSISDSPDSATDSIGSSTDLNSGRHPLYNWNKSLHTFATGLLPAQISYDPVTPIAMLFRQGAPLCVILNALSPENPIDIVSSDDMKVCKTSIYQFMMACKLNLNIRDDELFPITTVFSDNTTHLIKIIKSVNLVLNLEPSFISPPIPDQIQISDSRSKIVKEIIETERKYVQALELLLEYRNDVAHSERISNEDINILFPNLNEIVDFQRKFLVGLECNAIVPAKFQRIGSVFLHVGIEGFKIFEKWALYQTDALKIIHREAQKLRNISNVINDPYELQNFFLIKPIQRLTKYPLLLSQLLKESEQSWPNYNELHQAYIVSKEVALSINEAQRRSENLQHLEELNTKVVDWKGYTSRNVGDLLYFNVVTVKDLLTDGHSHEKEVHCYLFEKVIYFFKDVSAKKILGSKKMSNLSFSNNSSNPVQLSLNGIVYINKIYKSSSTDNSTYFAGVPGHYLTLRWKGNKDTGGCIMKFRSEETLQQWENTIKRLSMEFVTDDMVSFNNNTRSLSSISTSSMMTNDTNRSSHTSAASNNRNSDRLRSSSDSNTFMKKLRSTSSSSFNNLNMSYPPLPAEKSLRSLSISSNNAPFTIPKLERNSSAHTSVNNDNDLISNLSNLTLSNPPPAPENVTNIKLTFNKETSSINLSVPSDISYSDLISLLVQKMNMSSDLSFSTSHIAFKFKDEDGDYIRLQGDDDWIIAKEMLEDMDSDFAILELICSQ</sequence>
<feature type="domain" description="DH" evidence="2">
    <location>
        <begin position="239"/>
        <end position="415"/>
    </location>
</feature>
<gene>
    <name evidence="4" type="ORF">CANINC_003383</name>
</gene>
<dbReference type="GO" id="GO:0005634">
    <property type="term" value="C:nucleus"/>
    <property type="evidence" value="ECO:0007669"/>
    <property type="project" value="TreeGrafter"/>
</dbReference>
<dbReference type="CDD" id="cd13246">
    <property type="entry name" value="PH_Scd1"/>
    <property type="match status" value="1"/>
</dbReference>
<dbReference type="SUPFAM" id="SSF50729">
    <property type="entry name" value="PH domain-like"/>
    <property type="match status" value="1"/>
</dbReference>
<dbReference type="GO" id="GO:0000935">
    <property type="term" value="C:division septum"/>
    <property type="evidence" value="ECO:0007669"/>
    <property type="project" value="TreeGrafter"/>
</dbReference>
<dbReference type="STRING" id="52247.A0A4V4NFG6"/>
<dbReference type="Gene3D" id="1.20.900.10">
    <property type="entry name" value="Dbl homology (DH) domain"/>
    <property type="match status" value="1"/>
</dbReference>
<dbReference type="PROSITE" id="PS51745">
    <property type="entry name" value="PB1"/>
    <property type="match status" value="1"/>
</dbReference>
<dbReference type="InterPro" id="IPR011993">
    <property type="entry name" value="PH-like_dom_sf"/>
</dbReference>
<dbReference type="GO" id="GO:0043332">
    <property type="term" value="C:mating projection tip"/>
    <property type="evidence" value="ECO:0007669"/>
    <property type="project" value="TreeGrafter"/>
</dbReference>
<dbReference type="InterPro" id="IPR000270">
    <property type="entry name" value="PB1_dom"/>
</dbReference>
<evidence type="ECO:0008006" key="6">
    <source>
        <dbReference type="Google" id="ProtNLM"/>
    </source>
</evidence>
<feature type="compositionally biased region" description="Low complexity" evidence="1">
    <location>
        <begin position="594"/>
        <end position="618"/>
    </location>
</feature>
<accession>A0A4V4NFG6</accession>
<dbReference type="CDD" id="cd00160">
    <property type="entry name" value="RhoGEF"/>
    <property type="match status" value="1"/>
</dbReference>
<dbReference type="InterPro" id="IPR033511">
    <property type="entry name" value="Cdc24/Scd1_PH_dom"/>
</dbReference>
<evidence type="ECO:0000259" key="2">
    <source>
        <dbReference type="PROSITE" id="PS50010"/>
    </source>
</evidence>
<dbReference type="Gene3D" id="3.10.20.90">
    <property type="entry name" value="Phosphatidylinositol 3-kinase Catalytic Subunit, Chain A, domain 1"/>
    <property type="match status" value="1"/>
</dbReference>
<feature type="region of interest" description="Disordered" evidence="1">
    <location>
        <begin position="594"/>
        <end position="631"/>
    </location>
</feature>
<dbReference type="InterPro" id="IPR035899">
    <property type="entry name" value="DBL_dom_sf"/>
</dbReference>
<dbReference type="Proteomes" id="UP000307173">
    <property type="component" value="Unassembled WGS sequence"/>
</dbReference>
<feature type="domain" description="PB1" evidence="3">
    <location>
        <begin position="712"/>
        <end position="803"/>
    </location>
</feature>
<dbReference type="AlphaFoldDB" id="A0A4V4NFG6"/>
<dbReference type="SMART" id="SM00325">
    <property type="entry name" value="RhoGEF"/>
    <property type="match status" value="1"/>
</dbReference>
<protein>
    <recommendedName>
        <fullName evidence="6">DH domain-containing protein</fullName>
    </recommendedName>
</protein>
<dbReference type="SUPFAM" id="SSF54277">
    <property type="entry name" value="CAD &amp; PB1 domains"/>
    <property type="match status" value="1"/>
</dbReference>